<organism evidence="2 3">
    <name type="scientific">Plasmodium falciparum UGT5.1</name>
    <dbReference type="NCBI Taxonomy" id="1237627"/>
    <lineage>
        <taxon>Eukaryota</taxon>
        <taxon>Sar</taxon>
        <taxon>Alveolata</taxon>
        <taxon>Apicomplexa</taxon>
        <taxon>Aconoidasida</taxon>
        <taxon>Haemosporida</taxon>
        <taxon>Plasmodiidae</taxon>
        <taxon>Plasmodium</taxon>
        <taxon>Plasmodium (Laverania)</taxon>
    </lineage>
</organism>
<gene>
    <name evidence="2" type="ORF">C923_02306</name>
</gene>
<evidence type="ECO:0000313" key="3">
    <source>
        <dbReference type="Proteomes" id="UP000030697"/>
    </source>
</evidence>
<dbReference type="Proteomes" id="UP000030697">
    <property type="component" value="Unassembled WGS sequence"/>
</dbReference>
<accession>W7JDJ5</accession>
<dbReference type="AlphaFoldDB" id="W7JDJ5"/>
<evidence type="ECO:0000313" key="2">
    <source>
        <dbReference type="EMBL" id="EWC76972.1"/>
    </source>
</evidence>
<dbReference type="EMBL" id="KE124537">
    <property type="protein sequence ID" value="EWC76972.1"/>
    <property type="molecule type" value="Genomic_DNA"/>
</dbReference>
<feature type="transmembrane region" description="Helical" evidence="1">
    <location>
        <begin position="6"/>
        <end position="22"/>
    </location>
</feature>
<feature type="transmembrane region" description="Helical" evidence="1">
    <location>
        <begin position="101"/>
        <end position="123"/>
    </location>
</feature>
<keyword evidence="1" id="KW-1133">Transmembrane helix</keyword>
<keyword evidence="1" id="KW-0472">Membrane</keyword>
<dbReference type="OrthoDB" id="383103at2759"/>
<keyword evidence="1" id="KW-0812">Transmembrane</keyword>
<sequence length="189" mass="22848">MLLKGFFFFIICVFYILIFYNNNVNCFYIPKICCTKYFYLKETSDAPAYSDGHERYIQEKKLKQLKHKMENKSVKQLRITPRYGICRRCFRGLFKSIKGPSITHSVLFGICGGLVYYGSYYFYRFLKITYFDTQHVSNESRRRYMEKQMLFYNDFGYDLSMKYIGNLCKYYDPVALRLPFQPLDDKYRL</sequence>
<evidence type="ECO:0000256" key="1">
    <source>
        <dbReference type="SAM" id="Phobius"/>
    </source>
</evidence>
<proteinExistence type="predicted"/>
<reference evidence="2 3" key="1">
    <citation type="submission" date="2013-02" db="EMBL/GenBank/DDBJ databases">
        <title>The Genome Sequence of Plasmodium falciparum UGT5.1.</title>
        <authorList>
            <consortium name="The Broad Institute Genome Sequencing Platform"/>
            <consortium name="The Broad Institute Genome Sequencing Center for Infectious Disease"/>
            <person name="Neafsey D."/>
            <person name="Cheeseman I."/>
            <person name="Volkman S."/>
            <person name="Adams J."/>
            <person name="Walker B."/>
            <person name="Young S.K."/>
            <person name="Zeng Q."/>
            <person name="Gargeya S."/>
            <person name="Fitzgerald M."/>
            <person name="Haas B."/>
            <person name="Abouelleil A."/>
            <person name="Alvarado L."/>
            <person name="Arachchi H.M."/>
            <person name="Berlin A.M."/>
            <person name="Chapman S.B."/>
            <person name="Dewar J."/>
            <person name="Goldberg J."/>
            <person name="Griggs A."/>
            <person name="Gujja S."/>
            <person name="Hansen M."/>
            <person name="Howarth C."/>
            <person name="Imamovic A."/>
            <person name="Larimer J."/>
            <person name="McCowan C."/>
            <person name="Murphy C."/>
            <person name="Neiman D."/>
            <person name="Pearson M."/>
            <person name="Priest M."/>
            <person name="Roberts A."/>
            <person name="Saif S."/>
            <person name="Shea T."/>
            <person name="Sisk P."/>
            <person name="Sykes S."/>
            <person name="Wortman J."/>
            <person name="Nusbaum C."/>
            <person name="Birren B."/>
        </authorList>
    </citation>
    <scope>NUCLEOTIDE SEQUENCE [LARGE SCALE GENOMIC DNA]</scope>
    <source>
        <strain evidence="2 3">UGT5.1</strain>
    </source>
</reference>
<protein>
    <submittedName>
        <fullName evidence="2">Uncharacterized protein</fullName>
    </submittedName>
</protein>
<name>W7JDJ5_PLAFA</name>